<reference evidence="1" key="1">
    <citation type="journal article" date="2020" name="Nature">
        <title>Giant virus diversity and host interactions through global metagenomics.</title>
        <authorList>
            <person name="Schulz F."/>
            <person name="Roux S."/>
            <person name="Paez-Espino D."/>
            <person name="Jungbluth S."/>
            <person name="Walsh D.A."/>
            <person name="Denef V.J."/>
            <person name="McMahon K.D."/>
            <person name="Konstantinidis K.T."/>
            <person name="Eloe-Fadrosh E.A."/>
            <person name="Kyrpides N.C."/>
            <person name="Woyke T."/>
        </authorList>
    </citation>
    <scope>NUCLEOTIDE SEQUENCE</scope>
    <source>
        <strain evidence="1">GVMAG-M-3300023174-137</strain>
    </source>
</reference>
<organism evidence="1">
    <name type="scientific">viral metagenome</name>
    <dbReference type="NCBI Taxonomy" id="1070528"/>
    <lineage>
        <taxon>unclassified sequences</taxon>
        <taxon>metagenomes</taxon>
        <taxon>organismal metagenomes</taxon>
    </lineage>
</organism>
<evidence type="ECO:0000313" key="1">
    <source>
        <dbReference type="EMBL" id="QHT14351.1"/>
    </source>
</evidence>
<dbReference type="EMBL" id="MN739581">
    <property type="protein sequence ID" value="QHT14351.1"/>
    <property type="molecule type" value="Genomic_DNA"/>
</dbReference>
<proteinExistence type="predicted"/>
<sequence>MEKNSYTNSHLKKVINVYQQQFRDFKAPGFGDYVRGCFHMLQVLRILNTYCKTNVTFDMDIRNHPMSKYIETAAIEPCRNYSTLTNYFIDSLEVKNDPNDIGFQFILNNVIQFFNKIQEETHFTFCCKFPVFEKIEEEDKEFIRQRLLPNEILVKHIEQTLQDLNLERGGYSVIHIRIRDEVSFPPVSLADSRMKDMERLILPKLKPDQKYLLITNHNDIKRYFEKTFISKMSNICHVGQDDAPTDDAVRDTMMDFFLMAYSNSIIAYSEYGFTGFSLECSKLFNIPYEIIPLST</sequence>
<evidence type="ECO:0008006" key="2">
    <source>
        <dbReference type="Google" id="ProtNLM"/>
    </source>
</evidence>
<protein>
    <recommendedName>
        <fullName evidence="2">GDP-fucose protein O-fucosyltransferase</fullName>
    </recommendedName>
</protein>
<dbReference type="AlphaFoldDB" id="A0A6C0DD73"/>
<accession>A0A6C0DD73</accession>
<name>A0A6C0DD73_9ZZZZ</name>